<reference evidence="1 2" key="1">
    <citation type="submission" date="2024-09" db="EMBL/GenBank/DDBJ databases">
        <title>Floridaenema gen nov. (Aerosakkonemataceae, Aerosakkonematales ord. nov., Cyanobacteria) from benthic tropical and subtropical fresh waters, with the description of four new species.</title>
        <authorList>
            <person name="Moretto J.A."/>
            <person name="Berthold D.E."/>
            <person name="Lefler F.W."/>
            <person name="Huang I.-S."/>
            <person name="Laughinghouse H. IV."/>
        </authorList>
    </citation>
    <scope>NUCLEOTIDE SEQUENCE [LARGE SCALE GENOMIC DNA]</scope>
    <source>
        <strain evidence="1 2">BLCC-F46</strain>
    </source>
</reference>
<dbReference type="SUPFAM" id="SSF46689">
    <property type="entry name" value="Homeodomain-like"/>
    <property type="match status" value="1"/>
</dbReference>
<accession>A0ABV4X099</accession>
<dbReference type="InterPro" id="IPR009057">
    <property type="entry name" value="Homeodomain-like_sf"/>
</dbReference>
<proteinExistence type="predicted"/>
<organism evidence="1 2">
    <name type="scientific">Floridaenema aerugineum BLCC-F46</name>
    <dbReference type="NCBI Taxonomy" id="3153654"/>
    <lineage>
        <taxon>Bacteria</taxon>
        <taxon>Bacillati</taxon>
        <taxon>Cyanobacteriota</taxon>
        <taxon>Cyanophyceae</taxon>
        <taxon>Oscillatoriophycideae</taxon>
        <taxon>Aerosakkonematales</taxon>
        <taxon>Aerosakkonemataceae</taxon>
        <taxon>Floridanema</taxon>
        <taxon>Floridanema aerugineum</taxon>
    </lineage>
</organism>
<dbReference type="InterPro" id="IPR007367">
    <property type="entry name" value="DUF433"/>
</dbReference>
<dbReference type="InterPro" id="IPR036388">
    <property type="entry name" value="WH-like_DNA-bd_sf"/>
</dbReference>
<dbReference type="Pfam" id="PF04255">
    <property type="entry name" value="DUF433"/>
    <property type="match status" value="1"/>
</dbReference>
<protein>
    <submittedName>
        <fullName evidence="1">DUF433 domain-containing protein</fullName>
    </submittedName>
</protein>
<dbReference type="Proteomes" id="UP001576774">
    <property type="component" value="Unassembled WGS sequence"/>
</dbReference>
<dbReference type="Gene3D" id="1.10.10.10">
    <property type="entry name" value="Winged helix-like DNA-binding domain superfamily/Winged helix DNA-binding domain"/>
    <property type="match status" value="1"/>
</dbReference>
<evidence type="ECO:0000313" key="2">
    <source>
        <dbReference type="Proteomes" id="UP001576774"/>
    </source>
</evidence>
<comment type="caution">
    <text evidence="1">The sequence shown here is derived from an EMBL/GenBank/DDBJ whole genome shotgun (WGS) entry which is preliminary data.</text>
</comment>
<gene>
    <name evidence="1" type="ORF">ACE1CC_04850</name>
</gene>
<sequence>MQLEDYFEFLDADDIRIKGHRIGIDNVINYYLHGYSPEAILLELPTLNLEKIHAAITYYLHNRPEMDAYMLRLAKWQEQRYQEYLAAEPTPVMKRLKQLKTQREKEMLKPL</sequence>
<evidence type="ECO:0000313" key="1">
    <source>
        <dbReference type="EMBL" id="MFB2876200.1"/>
    </source>
</evidence>
<dbReference type="RefSeq" id="WP_413269340.1">
    <property type="nucleotide sequence ID" value="NZ_JBHFNQ010000042.1"/>
</dbReference>
<keyword evidence="2" id="KW-1185">Reference proteome</keyword>
<name>A0ABV4X099_9CYAN</name>
<dbReference type="EMBL" id="JBHFNQ010000042">
    <property type="protein sequence ID" value="MFB2876200.1"/>
    <property type="molecule type" value="Genomic_DNA"/>
</dbReference>